<proteinExistence type="predicted"/>
<sequence length="151" mass="17463">MLSKEYGGLGVRKLREFNSTSLGKWCWRMLVERDSLWFRVLEARYGMERGRLCAGGTRGSTWWREIVRIRDGGGELEGGWFGEHIRKKVGDGSDTFFWTDPWMDGILLCKRYGRLYELADNKSVMVDEMCSLGWGAVGEAWVWRVGNKILI</sequence>
<reference evidence="2" key="1">
    <citation type="journal article" date="2017" name="Front. Plant Sci.">
        <title>Climate Clever Clovers: New Paradigm to Reduce the Environmental Footprint of Ruminants by Breeding Low Methanogenic Forages Utilizing Haplotype Variation.</title>
        <authorList>
            <person name="Kaur P."/>
            <person name="Appels R."/>
            <person name="Bayer P.E."/>
            <person name="Keeble-Gagnere G."/>
            <person name="Wang J."/>
            <person name="Hirakawa H."/>
            <person name="Shirasawa K."/>
            <person name="Vercoe P."/>
            <person name="Stefanova K."/>
            <person name="Durmic Z."/>
            <person name="Nichols P."/>
            <person name="Revell C."/>
            <person name="Isobe S.N."/>
            <person name="Edwards D."/>
            <person name="Erskine W."/>
        </authorList>
    </citation>
    <scope>NUCLEOTIDE SEQUENCE [LARGE SCALE GENOMIC DNA]</scope>
    <source>
        <strain evidence="2">cv. Daliak</strain>
    </source>
</reference>
<keyword evidence="2" id="KW-1185">Reference proteome</keyword>
<dbReference type="AlphaFoldDB" id="A0A2Z6ND65"/>
<evidence type="ECO:0000313" key="2">
    <source>
        <dbReference type="Proteomes" id="UP000242715"/>
    </source>
</evidence>
<dbReference type="PANTHER" id="PTHR36617:SF5">
    <property type="entry name" value="OS05G0421675 PROTEIN"/>
    <property type="match status" value="1"/>
</dbReference>
<dbReference type="EMBL" id="DF973539">
    <property type="protein sequence ID" value="GAU33855.1"/>
    <property type="molecule type" value="Genomic_DNA"/>
</dbReference>
<dbReference type="PANTHER" id="PTHR36617">
    <property type="entry name" value="PROTEIN, PUTATIVE-RELATED"/>
    <property type="match status" value="1"/>
</dbReference>
<dbReference type="Proteomes" id="UP000242715">
    <property type="component" value="Unassembled WGS sequence"/>
</dbReference>
<name>A0A2Z6ND65_TRISU</name>
<evidence type="ECO:0008006" key="3">
    <source>
        <dbReference type="Google" id="ProtNLM"/>
    </source>
</evidence>
<organism evidence="1 2">
    <name type="scientific">Trifolium subterraneum</name>
    <name type="common">Subterranean clover</name>
    <dbReference type="NCBI Taxonomy" id="3900"/>
    <lineage>
        <taxon>Eukaryota</taxon>
        <taxon>Viridiplantae</taxon>
        <taxon>Streptophyta</taxon>
        <taxon>Embryophyta</taxon>
        <taxon>Tracheophyta</taxon>
        <taxon>Spermatophyta</taxon>
        <taxon>Magnoliopsida</taxon>
        <taxon>eudicotyledons</taxon>
        <taxon>Gunneridae</taxon>
        <taxon>Pentapetalae</taxon>
        <taxon>rosids</taxon>
        <taxon>fabids</taxon>
        <taxon>Fabales</taxon>
        <taxon>Fabaceae</taxon>
        <taxon>Papilionoideae</taxon>
        <taxon>50 kb inversion clade</taxon>
        <taxon>NPAAA clade</taxon>
        <taxon>Hologalegina</taxon>
        <taxon>IRL clade</taxon>
        <taxon>Trifolieae</taxon>
        <taxon>Trifolium</taxon>
    </lineage>
</organism>
<protein>
    <recommendedName>
        <fullName evidence="3">Reverse transcriptase zinc-binding domain-containing protein</fullName>
    </recommendedName>
</protein>
<evidence type="ECO:0000313" key="1">
    <source>
        <dbReference type="EMBL" id="GAU33855.1"/>
    </source>
</evidence>
<gene>
    <name evidence="1" type="ORF">TSUD_66410</name>
</gene>
<dbReference type="OrthoDB" id="1428630at2759"/>
<accession>A0A2Z6ND65</accession>